<reference evidence="2" key="1">
    <citation type="journal article" date="2016" name="Proc. Natl. Acad. Sci. U.S.A.">
        <title>Chromosome-level assembly of Arabidopsis thaliana Ler reveals the extent of translocation and inversion polymorphisms.</title>
        <authorList>
            <person name="Zapata L."/>
            <person name="Ding J."/>
            <person name="Willing E.M."/>
            <person name="Hartwig B."/>
            <person name="Bezdan D."/>
            <person name="Jiao W.B."/>
            <person name="Patel V."/>
            <person name="Velikkakam James G."/>
            <person name="Koornneef M."/>
            <person name="Ossowski S."/>
            <person name="Schneeberger K."/>
        </authorList>
    </citation>
    <scope>NUCLEOTIDE SEQUENCE [LARGE SCALE GENOMIC DNA]</scope>
    <source>
        <strain evidence="2">cv. Landsberg erecta</strain>
    </source>
</reference>
<accession>A0A178UCQ9</accession>
<comment type="caution">
    <text evidence="1">The sequence shown here is derived from an EMBL/GenBank/DDBJ whole genome shotgun (WGS) entry which is preliminary data.</text>
</comment>
<protein>
    <submittedName>
        <fullName evidence="1">Uncharacterized protein</fullName>
    </submittedName>
</protein>
<dbReference type="AlphaFoldDB" id="A0A178UCQ9"/>
<proteinExistence type="predicted"/>
<organism evidence="1 2">
    <name type="scientific">Arabidopsis thaliana</name>
    <name type="common">Mouse-ear cress</name>
    <dbReference type="NCBI Taxonomy" id="3702"/>
    <lineage>
        <taxon>Eukaryota</taxon>
        <taxon>Viridiplantae</taxon>
        <taxon>Streptophyta</taxon>
        <taxon>Embryophyta</taxon>
        <taxon>Tracheophyta</taxon>
        <taxon>Spermatophyta</taxon>
        <taxon>Magnoliopsida</taxon>
        <taxon>eudicotyledons</taxon>
        <taxon>Gunneridae</taxon>
        <taxon>Pentapetalae</taxon>
        <taxon>rosids</taxon>
        <taxon>malvids</taxon>
        <taxon>Brassicales</taxon>
        <taxon>Brassicaceae</taxon>
        <taxon>Camelineae</taxon>
        <taxon>Arabidopsis</taxon>
    </lineage>
</organism>
<evidence type="ECO:0000313" key="2">
    <source>
        <dbReference type="Proteomes" id="UP000078284"/>
    </source>
</evidence>
<evidence type="ECO:0000313" key="1">
    <source>
        <dbReference type="EMBL" id="OAO91465.1"/>
    </source>
</evidence>
<gene>
    <name evidence="1" type="ordered locus">AXX17_At5g06840</name>
</gene>
<dbReference type="Proteomes" id="UP000078284">
    <property type="component" value="Chromosome 5"/>
</dbReference>
<sequence length="51" mass="5562">MEILGGSALNKKGMIWKVNSSSSSIGCGFGAVIFDSEFLECECFNPFLHFL</sequence>
<dbReference type="EMBL" id="LUHQ01000005">
    <property type="protein sequence ID" value="OAO91465.1"/>
    <property type="molecule type" value="Genomic_DNA"/>
</dbReference>
<name>A0A178UCQ9_ARATH</name>